<gene>
    <name evidence="1" type="ORF">IPJ27_11220</name>
</gene>
<dbReference type="EMBL" id="JADJMH010000009">
    <property type="protein sequence ID" value="MBK7675271.1"/>
    <property type="molecule type" value="Genomic_DNA"/>
</dbReference>
<comment type="caution">
    <text evidence="1">The sequence shown here is derived from an EMBL/GenBank/DDBJ whole genome shotgun (WGS) entry which is preliminary data.</text>
</comment>
<protein>
    <submittedName>
        <fullName evidence="1">Uncharacterized protein</fullName>
    </submittedName>
</protein>
<dbReference type="AlphaFoldDB" id="A0A935Q0H7"/>
<sequence length="96" mass="10544">MPARALRRGRRRRTAAQTRGQVCPIPFGVLRGESAGRGSAGQGAVLGSQRGFCLWATRLEAVAVHSRLVEGDPRETDWTGLKLLLEGIAPRRIQRR</sequence>
<evidence type="ECO:0000313" key="1">
    <source>
        <dbReference type="EMBL" id="MBK7675271.1"/>
    </source>
</evidence>
<evidence type="ECO:0000313" key="2">
    <source>
        <dbReference type="Proteomes" id="UP000697998"/>
    </source>
</evidence>
<dbReference type="Proteomes" id="UP000697998">
    <property type="component" value="Unassembled WGS sequence"/>
</dbReference>
<reference evidence="1 2" key="1">
    <citation type="submission" date="2020-10" db="EMBL/GenBank/DDBJ databases">
        <title>Connecting structure to function with the recovery of over 1000 high-quality activated sludge metagenome-assembled genomes encoding full-length rRNA genes using long-read sequencing.</title>
        <authorList>
            <person name="Singleton C.M."/>
            <person name="Petriglieri F."/>
            <person name="Kristensen J.M."/>
            <person name="Kirkegaard R.H."/>
            <person name="Michaelsen T.Y."/>
            <person name="Andersen M.H."/>
            <person name="Karst S.M."/>
            <person name="Dueholm M.S."/>
            <person name="Nielsen P.H."/>
            <person name="Albertsen M."/>
        </authorList>
    </citation>
    <scope>NUCLEOTIDE SEQUENCE [LARGE SCALE GENOMIC DNA]</scope>
    <source>
        <strain evidence="1">EsbW_18-Q3-R4-48_BATAC.285</strain>
    </source>
</reference>
<accession>A0A935Q0H7</accession>
<proteinExistence type="predicted"/>
<name>A0A935Q0H7_9PROT</name>
<organism evidence="1 2">
    <name type="scientific">Candidatus Accumulibacter proximus</name>
    <dbReference type="NCBI Taxonomy" id="2954385"/>
    <lineage>
        <taxon>Bacteria</taxon>
        <taxon>Pseudomonadati</taxon>
        <taxon>Pseudomonadota</taxon>
        <taxon>Betaproteobacteria</taxon>
        <taxon>Candidatus Accumulibacter</taxon>
    </lineage>
</organism>